<dbReference type="PROSITE" id="PS50995">
    <property type="entry name" value="HTH_MARR_2"/>
    <property type="match status" value="1"/>
</dbReference>
<dbReference type="InterPro" id="IPR039422">
    <property type="entry name" value="MarR/SlyA-like"/>
</dbReference>
<sequence length="150" mass="16903">MNHDPITSEFLESLTKASRKIRTAFNQRVAAHGLTYPRARTLFRLAKQNMTQSELACDLELEQATIVRILDRMEETGLVERRPDGKDRRINLIVLTPLGEEQAALVRSVGEDLRMQIFANVDPKELQNGIALLERIAANVAEMSDIHVPA</sequence>
<dbReference type="PRINTS" id="PR00598">
    <property type="entry name" value="HTHMARR"/>
</dbReference>
<keyword evidence="2" id="KW-0238">DNA-binding</keyword>
<evidence type="ECO:0000259" key="4">
    <source>
        <dbReference type="PROSITE" id="PS50995"/>
    </source>
</evidence>
<dbReference type="PROSITE" id="PS01117">
    <property type="entry name" value="HTH_MARR_1"/>
    <property type="match status" value="1"/>
</dbReference>
<accession>A0ABV0MD83</accession>
<comment type="caution">
    <text evidence="5">The sequence shown here is derived from an EMBL/GenBank/DDBJ whole genome shotgun (WGS) entry which is preliminary data.</text>
</comment>
<dbReference type="EMBL" id="JBEAAL010000062">
    <property type="protein sequence ID" value="MEQ1409815.1"/>
    <property type="molecule type" value="Genomic_DNA"/>
</dbReference>
<dbReference type="RefSeq" id="WP_210058915.1">
    <property type="nucleotide sequence ID" value="NZ_JBEAAL010000062.1"/>
</dbReference>
<dbReference type="PANTHER" id="PTHR33164:SF64">
    <property type="entry name" value="TRANSCRIPTIONAL REGULATOR SLYA"/>
    <property type="match status" value="1"/>
</dbReference>
<keyword evidence="6" id="KW-1185">Reference proteome</keyword>
<dbReference type="InterPro" id="IPR000835">
    <property type="entry name" value="HTH_MarR-typ"/>
</dbReference>
<dbReference type="SUPFAM" id="SSF46785">
    <property type="entry name" value="Winged helix' DNA-binding domain"/>
    <property type="match status" value="1"/>
</dbReference>
<dbReference type="InterPro" id="IPR023187">
    <property type="entry name" value="Tscrpt_reg_MarR-type_CS"/>
</dbReference>
<dbReference type="InterPro" id="IPR036388">
    <property type="entry name" value="WH-like_DNA-bd_sf"/>
</dbReference>
<evidence type="ECO:0000256" key="3">
    <source>
        <dbReference type="ARBA" id="ARBA00023163"/>
    </source>
</evidence>
<dbReference type="PANTHER" id="PTHR33164">
    <property type="entry name" value="TRANSCRIPTIONAL REGULATOR, MARR FAMILY"/>
    <property type="match status" value="1"/>
</dbReference>
<name>A0ABV0MD83_9HYPH</name>
<keyword evidence="3" id="KW-0804">Transcription</keyword>
<dbReference type="Gene3D" id="1.10.10.10">
    <property type="entry name" value="Winged helix-like DNA-binding domain superfamily/Winged helix DNA-binding domain"/>
    <property type="match status" value="1"/>
</dbReference>
<evidence type="ECO:0000256" key="2">
    <source>
        <dbReference type="ARBA" id="ARBA00023125"/>
    </source>
</evidence>
<keyword evidence="1" id="KW-0805">Transcription regulation</keyword>
<dbReference type="InterPro" id="IPR011991">
    <property type="entry name" value="ArsR-like_HTH"/>
</dbReference>
<organism evidence="5 6">
    <name type="scientific">Neorhizobium phenanthreniclasticum</name>
    <dbReference type="NCBI Taxonomy" id="3157917"/>
    <lineage>
        <taxon>Bacteria</taxon>
        <taxon>Pseudomonadati</taxon>
        <taxon>Pseudomonadota</taxon>
        <taxon>Alphaproteobacteria</taxon>
        <taxon>Hyphomicrobiales</taxon>
        <taxon>Rhizobiaceae</taxon>
        <taxon>Rhizobium/Agrobacterium group</taxon>
        <taxon>Neorhizobium</taxon>
    </lineage>
</organism>
<evidence type="ECO:0000313" key="5">
    <source>
        <dbReference type="EMBL" id="MEQ1409815.1"/>
    </source>
</evidence>
<dbReference type="InterPro" id="IPR036390">
    <property type="entry name" value="WH_DNA-bd_sf"/>
</dbReference>
<dbReference type="SMART" id="SM00347">
    <property type="entry name" value="HTH_MARR"/>
    <property type="match status" value="1"/>
</dbReference>
<dbReference type="Proteomes" id="UP001496627">
    <property type="component" value="Unassembled WGS sequence"/>
</dbReference>
<dbReference type="CDD" id="cd00090">
    <property type="entry name" value="HTH_ARSR"/>
    <property type="match status" value="1"/>
</dbReference>
<proteinExistence type="predicted"/>
<gene>
    <name evidence="5" type="ORF">ABK249_33485</name>
</gene>
<evidence type="ECO:0000256" key="1">
    <source>
        <dbReference type="ARBA" id="ARBA00023015"/>
    </source>
</evidence>
<evidence type="ECO:0000313" key="6">
    <source>
        <dbReference type="Proteomes" id="UP001496627"/>
    </source>
</evidence>
<protein>
    <submittedName>
        <fullName evidence="5">MarR family transcriptional regulator</fullName>
    </submittedName>
</protein>
<dbReference type="Pfam" id="PF12802">
    <property type="entry name" value="MarR_2"/>
    <property type="match status" value="1"/>
</dbReference>
<reference evidence="5 6" key="1">
    <citation type="submission" date="2024-05" db="EMBL/GenBank/DDBJ databases">
        <title>Neorhizobium sp. Rsf11, a plant growth promoting and heavy metal resistant PAH-degrader.</title>
        <authorList>
            <person name="Golubev S.N."/>
            <person name="Muratova A.Y."/>
            <person name="Markelova M.I."/>
        </authorList>
    </citation>
    <scope>NUCLEOTIDE SEQUENCE [LARGE SCALE GENOMIC DNA]</scope>
    <source>
        <strain evidence="5 6">Rsf11</strain>
    </source>
</reference>
<feature type="domain" description="HTH marR-type" evidence="4">
    <location>
        <begin position="7"/>
        <end position="138"/>
    </location>
</feature>